<keyword evidence="2" id="KW-1185">Reference proteome</keyword>
<dbReference type="EMBL" id="CM042022">
    <property type="protein sequence ID" value="KAI3815400.1"/>
    <property type="molecule type" value="Genomic_DNA"/>
</dbReference>
<evidence type="ECO:0000313" key="1">
    <source>
        <dbReference type="EMBL" id="KAI3815400.1"/>
    </source>
</evidence>
<evidence type="ECO:0000313" key="2">
    <source>
        <dbReference type="Proteomes" id="UP001056120"/>
    </source>
</evidence>
<organism evidence="1 2">
    <name type="scientific">Smallanthus sonchifolius</name>
    <dbReference type="NCBI Taxonomy" id="185202"/>
    <lineage>
        <taxon>Eukaryota</taxon>
        <taxon>Viridiplantae</taxon>
        <taxon>Streptophyta</taxon>
        <taxon>Embryophyta</taxon>
        <taxon>Tracheophyta</taxon>
        <taxon>Spermatophyta</taxon>
        <taxon>Magnoliopsida</taxon>
        <taxon>eudicotyledons</taxon>
        <taxon>Gunneridae</taxon>
        <taxon>Pentapetalae</taxon>
        <taxon>asterids</taxon>
        <taxon>campanulids</taxon>
        <taxon>Asterales</taxon>
        <taxon>Asteraceae</taxon>
        <taxon>Asteroideae</taxon>
        <taxon>Heliantheae alliance</taxon>
        <taxon>Millerieae</taxon>
        <taxon>Smallanthus</taxon>
    </lineage>
</organism>
<accession>A0ACB9J519</accession>
<name>A0ACB9J519_9ASTR</name>
<reference evidence="2" key="1">
    <citation type="journal article" date="2022" name="Mol. Ecol. Resour.">
        <title>The genomes of chicory, endive, great burdock and yacon provide insights into Asteraceae palaeo-polyploidization history and plant inulin production.</title>
        <authorList>
            <person name="Fan W."/>
            <person name="Wang S."/>
            <person name="Wang H."/>
            <person name="Wang A."/>
            <person name="Jiang F."/>
            <person name="Liu H."/>
            <person name="Zhao H."/>
            <person name="Xu D."/>
            <person name="Zhang Y."/>
        </authorList>
    </citation>
    <scope>NUCLEOTIDE SEQUENCE [LARGE SCALE GENOMIC DNA]</scope>
    <source>
        <strain evidence="2">cv. Yunnan</strain>
    </source>
</reference>
<dbReference type="Proteomes" id="UP001056120">
    <property type="component" value="Linkage Group LG05"/>
</dbReference>
<gene>
    <name evidence="1" type="ORF">L1987_15067</name>
</gene>
<reference evidence="1 2" key="2">
    <citation type="journal article" date="2022" name="Mol. Ecol. Resour.">
        <title>The genomes of chicory, endive, great burdock and yacon provide insights into Asteraceae paleo-polyploidization history and plant inulin production.</title>
        <authorList>
            <person name="Fan W."/>
            <person name="Wang S."/>
            <person name="Wang H."/>
            <person name="Wang A."/>
            <person name="Jiang F."/>
            <person name="Liu H."/>
            <person name="Zhao H."/>
            <person name="Xu D."/>
            <person name="Zhang Y."/>
        </authorList>
    </citation>
    <scope>NUCLEOTIDE SEQUENCE [LARGE SCALE GENOMIC DNA]</scope>
    <source>
        <strain evidence="2">cv. Yunnan</strain>
        <tissue evidence="1">Leaves</tissue>
    </source>
</reference>
<protein>
    <submittedName>
        <fullName evidence="1">Uncharacterized protein</fullName>
    </submittedName>
</protein>
<comment type="caution">
    <text evidence="1">The sequence shown here is derived from an EMBL/GenBank/DDBJ whole genome shotgun (WGS) entry which is preliminary data.</text>
</comment>
<proteinExistence type="predicted"/>
<sequence>MLLRRPLRPGGPPFFYVLCPQGFGLVVGVIISTRFEARKRPERAPNPHPHPPPPLSSSSLLQEIARKTIS</sequence>